<feature type="region of interest" description="Disordered" evidence="1">
    <location>
        <begin position="297"/>
        <end position="465"/>
    </location>
</feature>
<comment type="caution">
    <text evidence="3">The sequence shown here is derived from an EMBL/GenBank/DDBJ whole genome shotgun (WGS) entry which is preliminary data.</text>
</comment>
<dbReference type="RefSeq" id="WP_184972662.1">
    <property type="nucleotide sequence ID" value="NZ_JACHIN010000017.1"/>
</dbReference>
<dbReference type="InterPro" id="IPR013324">
    <property type="entry name" value="RNA_pol_sigma_r3/r4-like"/>
</dbReference>
<dbReference type="AlphaFoldDB" id="A0A7W8AD57"/>
<gene>
    <name evidence="3" type="ORF">HNR40_009013</name>
</gene>
<protein>
    <submittedName>
        <fullName evidence="3">DNA-directed RNA polymerase specialized sigma24 family protein</fullName>
    </submittedName>
</protein>
<keyword evidence="2" id="KW-1133">Transmembrane helix</keyword>
<feature type="compositionally biased region" description="Basic residues" evidence="1">
    <location>
        <begin position="669"/>
        <end position="678"/>
    </location>
</feature>
<feature type="compositionally biased region" description="Basic and acidic residues" evidence="1">
    <location>
        <begin position="612"/>
        <end position="629"/>
    </location>
</feature>
<proteinExistence type="predicted"/>
<dbReference type="GO" id="GO:0000428">
    <property type="term" value="C:DNA-directed RNA polymerase complex"/>
    <property type="evidence" value="ECO:0007669"/>
    <property type="project" value="UniProtKB-KW"/>
</dbReference>
<keyword evidence="3" id="KW-0240">DNA-directed RNA polymerase</keyword>
<feature type="region of interest" description="Disordered" evidence="1">
    <location>
        <begin position="592"/>
        <end position="678"/>
    </location>
</feature>
<evidence type="ECO:0000256" key="1">
    <source>
        <dbReference type="SAM" id="MobiDB-lite"/>
    </source>
</evidence>
<keyword evidence="3" id="KW-0804">Transcription</keyword>
<sequence>MTQPLTDQRSRNDLIAELYDRHATGLFAYCADQLGDPASAGYALVAVLSSVPAQAPPRAALYALARREIHRRDIVYAPPAVDPLVDPASALVERTLRELRQHQREVLLLCEVCGLTRTELAWVLDVAPDTAEELAISAAHRFRQTLSTALASTGARVPTSVADVYGALSVAPLRDILCRLPWPAPPAVLRVHVAGSRTATAAPLFVKPLWPAPPRWPQPLAESDPRTATGIFPTELLTPPTGRADHEATTAPMPRLRDPLTGPPPLLGGYPTRDRPSTSPTAFPVAFSVGDVLGGSSTRDVLGGSSTRDQPGVSPARDVPGGSPTRNPQAGSPARPFTAYPVSDPLAGTPLAGNRTRDPLTGNRTHDPLTGNRADDPLAGNRARDPLAGSPRQDPQGEAPVRGPFTAAPTRDPSAGAPPTDAFTSARDPFAPFTGAPAHEEPSNADADEPGWRAGLPPRPRVRDGLPPRTGFLLSAPVPADVLDDPPTDIMPPLDLPSPGDVLVHSSRTDTPTGLPEANQGPADAFSAFRPSPRTNRPANEPVYRLPMPSDILAASDPAHLDQADEDPQDAAQADQTDQDAWNAWEALTATHPWAQEGTASPETAAEFSWGRGDRPARGDHPLDGRKAPGGDGRVQGRPRLAASRQNMGGKQTTGPRKPSRTTGPAAKKQARKRKQRKHRDWAWEVAGFLICVLIAMLVFFAVPVIGSP</sequence>
<dbReference type="Gene3D" id="1.20.140.160">
    <property type="match status" value="1"/>
</dbReference>
<name>A0A7W8AD57_9ACTN</name>
<evidence type="ECO:0000256" key="2">
    <source>
        <dbReference type="SAM" id="Phobius"/>
    </source>
</evidence>
<keyword evidence="2" id="KW-0472">Membrane</keyword>
<dbReference type="SUPFAM" id="SSF88659">
    <property type="entry name" value="Sigma3 and sigma4 domains of RNA polymerase sigma factors"/>
    <property type="match status" value="1"/>
</dbReference>
<dbReference type="EMBL" id="JACHIN010000017">
    <property type="protein sequence ID" value="MBB5083509.1"/>
    <property type="molecule type" value="Genomic_DNA"/>
</dbReference>
<accession>A0A7W8AD57</accession>
<keyword evidence="2" id="KW-0812">Transmembrane</keyword>
<organism evidence="3 4">
    <name type="scientific">Nonomuraea endophytica</name>
    <dbReference type="NCBI Taxonomy" id="714136"/>
    <lineage>
        <taxon>Bacteria</taxon>
        <taxon>Bacillati</taxon>
        <taxon>Actinomycetota</taxon>
        <taxon>Actinomycetes</taxon>
        <taxon>Streptosporangiales</taxon>
        <taxon>Streptosporangiaceae</taxon>
        <taxon>Nonomuraea</taxon>
    </lineage>
</organism>
<evidence type="ECO:0000313" key="4">
    <source>
        <dbReference type="Proteomes" id="UP000568380"/>
    </source>
</evidence>
<dbReference type="Proteomes" id="UP000568380">
    <property type="component" value="Unassembled WGS sequence"/>
</dbReference>
<evidence type="ECO:0000313" key="3">
    <source>
        <dbReference type="EMBL" id="MBB5083509.1"/>
    </source>
</evidence>
<feature type="region of interest" description="Disordered" evidence="1">
    <location>
        <begin position="507"/>
        <end position="545"/>
    </location>
</feature>
<feature type="compositionally biased region" description="Polar residues" evidence="1">
    <location>
        <begin position="297"/>
        <end position="309"/>
    </location>
</feature>
<feature type="compositionally biased region" description="Polar residues" evidence="1">
    <location>
        <begin position="644"/>
        <end position="655"/>
    </location>
</feature>
<feature type="transmembrane region" description="Helical" evidence="2">
    <location>
        <begin position="682"/>
        <end position="706"/>
    </location>
</feature>
<keyword evidence="4" id="KW-1185">Reference proteome</keyword>
<feature type="region of interest" description="Disordered" evidence="1">
    <location>
        <begin position="220"/>
        <end position="283"/>
    </location>
</feature>
<reference evidence="3 4" key="1">
    <citation type="submission" date="2020-08" db="EMBL/GenBank/DDBJ databases">
        <title>Genomic Encyclopedia of Type Strains, Phase IV (KMG-IV): sequencing the most valuable type-strain genomes for metagenomic binning, comparative biology and taxonomic classification.</title>
        <authorList>
            <person name="Goeker M."/>
        </authorList>
    </citation>
    <scope>NUCLEOTIDE SEQUENCE [LARGE SCALE GENOMIC DNA]</scope>
    <source>
        <strain evidence="3 4">DSM 45385</strain>
    </source>
</reference>